<evidence type="ECO:0000256" key="1">
    <source>
        <dbReference type="ARBA" id="ARBA00001974"/>
    </source>
</evidence>
<dbReference type="GO" id="GO:0050660">
    <property type="term" value="F:flavin adenine dinucleotide binding"/>
    <property type="evidence" value="ECO:0007669"/>
    <property type="project" value="InterPro"/>
</dbReference>
<keyword evidence="11" id="KW-1185">Reference proteome</keyword>
<dbReference type="InterPro" id="IPR009075">
    <property type="entry name" value="AcylCo_DH/oxidase_C"/>
</dbReference>
<dbReference type="SUPFAM" id="SSF56645">
    <property type="entry name" value="Acyl-CoA dehydrogenase NM domain-like"/>
    <property type="match status" value="1"/>
</dbReference>
<dbReference type="AlphaFoldDB" id="M2YVC2"/>
<keyword evidence="4 6" id="KW-0274">FAD</keyword>
<dbReference type="Gene3D" id="1.10.540.10">
    <property type="entry name" value="Acyl-CoA dehydrogenase/oxidase, N-terminal domain"/>
    <property type="match status" value="1"/>
</dbReference>
<sequence length="390" mass="43306">MSATDSDAIDLSLGPPAQELRVRLRDMLAEMLPPTWSTSFSNDPDVQAIVERVCQRLGEERLLTLSWPHEYGGADADIWQQTVLREEMWAHFEPRGPQYMGLSWVGPTLMKVGTAEQLQRHLPAIAAGRAVWCQGFSEPESGTDLGSLQLSARREDGRWHLNGQKIWTSYAGLADWCFLAARTSREPRKHDGITIFLVPMDSDGITVRPIPSMMGDQHLNEVFFEDVQVGDDAVLGEIGGGWDVIKLVLTHERVGIPRYARDERVLAELAGHASLQDSLTAQSYAQTLVHTRVARLLNYRAIALSERAMLTDREASVARMASVQLDQEVAHLALEMVGSDGLVPDRDAGLVGRLEDVFRYARSATIASGTIEVQRMLIARNVIQEVKDEA</sequence>
<dbReference type="Pfam" id="PF02770">
    <property type="entry name" value="Acyl-CoA_dh_M"/>
    <property type="match status" value="1"/>
</dbReference>
<dbReference type="GO" id="GO:0016627">
    <property type="term" value="F:oxidoreductase activity, acting on the CH-CH group of donors"/>
    <property type="evidence" value="ECO:0007669"/>
    <property type="project" value="InterPro"/>
</dbReference>
<dbReference type="PATRIC" id="fig|1278076.4.peg.5027"/>
<accession>M2YVC2</accession>
<dbReference type="EMBL" id="AOEX01000097">
    <property type="protein sequence ID" value="EME52598.1"/>
    <property type="molecule type" value="Genomic_DNA"/>
</dbReference>
<comment type="caution">
    <text evidence="10">The sequence shown here is derived from an EMBL/GenBank/DDBJ whole genome shotgun (WGS) entry which is preliminary data.</text>
</comment>
<evidence type="ECO:0000259" key="7">
    <source>
        <dbReference type="Pfam" id="PF00441"/>
    </source>
</evidence>
<dbReference type="GO" id="GO:0005886">
    <property type="term" value="C:plasma membrane"/>
    <property type="evidence" value="ECO:0007669"/>
    <property type="project" value="TreeGrafter"/>
</dbReference>
<dbReference type="SUPFAM" id="SSF47203">
    <property type="entry name" value="Acyl-CoA dehydrogenase C-terminal domain-like"/>
    <property type="match status" value="1"/>
</dbReference>
<evidence type="ECO:0000256" key="4">
    <source>
        <dbReference type="ARBA" id="ARBA00022827"/>
    </source>
</evidence>
<evidence type="ECO:0000256" key="3">
    <source>
        <dbReference type="ARBA" id="ARBA00022630"/>
    </source>
</evidence>
<keyword evidence="3 6" id="KW-0285">Flavoprotein</keyword>
<dbReference type="Gene3D" id="1.20.140.10">
    <property type="entry name" value="Butyryl-CoA Dehydrogenase, subunit A, domain 3"/>
    <property type="match status" value="1"/>
</dbReference>
<protein>
    <submittedName>
        <fullName evidence="10">Acyl-CoA dehydrogenase domain-containing protein</fullName>
    </submittedName>
</protein>
<dbReference type="PANTHER" id="PTHR43292">
    <property type="entry name" value="ACYL-COA DEHYDROGENASE"/>
    <property type="match status" value="1"/>
</dbReference>
<feature type="domain" description="Acyl-CoA dehydrogenase/oxidase N-terminal" evidence="9">
    <location>
        <begin position="18"/>
        <end position="128"/>
    </location>
</feature>
<comment type="similarity">
    <text evidence="2 6">Belongs to the acyl-CoA dehydrogenase family.</text>
</comment>
<dbReference type="FunFam" id="2.40.110.10:FF:000011">
    <property type="entry name" value="Acyl-CoA dehydrogenase FadE34"/>
    <property type="match status" value="1"/>
</dbReference>
<organism evidence="10 11">
    <name type="scientific">Rhodococcus ruber BKS 20-38</name>
    <dbReference type="NCBI Taxonomy" id="1278076"/>
    <lineage>
        <taxon>Bacteria</taxon>
        <taxon>Bacillati</taxon>
        <taxon>Actinomycetota</taxon>
        <taxon>Actinomycetes</taxon>
        <taxon>Mycobacteriales</taxon>
        <taxon>Nocardiaceae</taxon>
        <taxon>Rhodococcus</taxon>
    </lineage>
</organism>
<evidence type="ECO:0000313" key="10">
    <source>
        <dbReference type="EMBL" id="EME52598.1"/>
    </source>
</evidence>
<evidence type="ECO:0000256" key="6">
    <source>
        <dbReference type="RuleBase" id="RU362125"/>
    </source>
</evidence>
<dbReference type="Gene3D" id="2.40.110.10">
    <property type="entry name" value="Butyryl-CoA Dehydrogenase, subunit A, domain 2"/>
    <property type="match status" value="1"/>
</dbReference>
<reference evidence="10 11" key="1">
    <citation type="journal article" date="2013" name="Genome Announc.">
        <title>Draft Genome Sequence of Rhodococcus ruber Strain BKS 20-38.</title>
        <authorList>
            <person name="Bala M."/>
            <person name="Kumar S."/>
            <person name="Raghava G.P."/>
            <person name="Mayilraj S."/>
        </authorList>
    </citation>
    <scope>NUCLEOTIDE SEQUENCE [LARGE SCALE GENOMIC DNA]</scope>
    <source>
        <strain evidence="10 11">BKS 20-38</strain>
    </source>
</reference>
<dbReference type="Pfam" id="PF02771">
    <property type="entry name" value="Acyl-CoA_dh_N"/>
    <property type="match status" value="1"/>
</dbReference>
<name>M2YVC2_9NOCA</name>
<proteinExistence type="inferred from homology"/>
<feature type="domain" description="Acyl-CoA oxidase/dehydrogenase middle" evidence="8">
    <location>
        <begin position="133"/>
        <end position="227"/>
    </location>
</feature>
<dbReference type="InterPro" id="IPR052161">
    <property type="entry name" value="Mycobact_Acyl-CoA_DH"/>
</dbReference>
<dbReference type="InterPro" id="IPR006091">
    <property type="entry name" value="Acyl-CoA_Oxase/DH_mid-dom"/>
</dbReference>
<dbReference type="RefSeq" id="WP_003938961.1">
    <property type="nucleotide sequence ID" value="NZ_AOEX01000097.1"/>
</dbReference>
<dbReference type="InterPro" id="IPR009100">
    <property type="entry name" value="AcylCoA_DH/oxidase_NM_dom_sf"/>
</dbReference>
<evidence type="ECO:0000256" key="2">
    <source>
        <dbReference type="ARBA" id="ARBA00009347"/>
    </source>
</evidence>
<dbReference type="InterPro" id="IPR037069">
    <property type="entry name" value="AcylCoA_DH/ox_N_sf"/>
</dbReference>
<dbReference type="Pfam" id="PF00441">
    <property type="entry name" value="Acyl-CoA_dh_1"/>
    <property type="match status" value="1"/>
</dbReference>
<comment type="cofactor">
    <cofactor evidence="1 6">
        <name>FAD</name>
        <dbReference type="ChEBI" id="CHEBI:57692"/>
    </cofactor>
</comment>
<gene>
    <name evidence="10" type="ORF">G352_24507</name>
</gene>
<evidence type="ECO:0000256" key="5">
    <source>
        <dbReference type="ARBA" id="ARBA00023002"/>
    </source>
</evidence>
<evidence type="ECO:0000259" key="8">
    <source>
        <dbReference type="Pfam" id="PF02770"/>
    </source>
</evidence>
<dbReference type="InterPro" id="IPR046373">
    <property type="entry name" value="Acyl-CoA_Oxase/DH_mid-dom_sf"/>
</dbReference>
<evidence type="ECO:0000259" key="9">
    <source>
        <dbReference type="Pfam" id="PF02771"/>
    </source>
</evidence>
<feature type="domain" description="Acyl-CoA dehydrogenase/oxidase C-terminal" evidence="7">
    <location>
        <begin position="239"/>
        <end position="382"/>
    </location>
</feature>
<dbReference type="Proteomes" id="UP000011731">
    <property type="component" value="Unassembled WGS sequence"/>
</dbReference>
<dbReference type="InterPro" id="IPR013786">
    <property type="entry name" value="AcylCoA_DH/ox_N"/>
</dbReference>
<keyword evidence="5 6" id="KW-0560">Oxidoreductase</keyword>
<evidence type="ECO:0000313" key="11">
    <source>
        <dbReference type="Proteomes" id="UP000011731"/>
    </source>
</evidence>
<dbReference type="PANTHER" id="PTHR43292:SF3">
    <property type="entry name" value="ACYL-COA DEHYDROGENASE FADE29"/>
    <property type="match status" value="1"/>
</dbReference>
<dbReference type="InterPro" id="IPR036250">
    <property type="entry name" value="AcylCo_DH-like_C"/>
</dbReference>